<accession>A0A422NYW3</accession>
<dbReference type="OrthoDB" id="245914at2759"/>
<dbReference type="VEuPathDB" id="TriTrypDB:TRSC58_02925"/>
<dbReference type="Gene3D" id="3.30.530.20">
    <property type="match status" value="2"/>
</dbReference>
<evidence type="ECO:0000313" key="3">
    <source>
        <dbReference type="Proteomes" id="UP000283634"/>
    </source>
</evidence>
<sequence length="901" mass="100478">MTILSRPTSSYSYLSWKVLVGSVEDRLCVQQRTDEGVEKNKQFLHRLLYRSTDLVQYRIIYSSDPLDYAADTARQSVARKEVNAPPRMVLAVADDAQAIMREWEIITQLWRKYVLSDMSNGLTVNSWKKLYAHIADSTTPAGTPTVDMELTADGDRELLKGGNYCSLSPFSRVPEEEEAPNREPLKQQEPLLDVYDVYLIRIMHLWCWTYPLGTLLYLFFLVIASRCGVMQFPLFCIITLLVGFTYPLRLMDSGELAGGGRIRCRLEMLLGWRSPRHVVASLIALVMVEHVVALLFPEWNLVEVLGRALLPMLAASLMYNGVFHVVEAVNPQMPFDSVENHTFKTQVILEEETLLDGEKGGKEFVVDGNLERAPPALDARKKALRDELTPEGPFSSIITRCIAFASVSNGWEVREKRPNGAVVLERQSMYSKNAAVLFIANVPHANVGTLQHLLLDDPEFTDAKTSYAYQYDKLLVQRANVAMLGINELLVLTRYKAAQWGVSSREVLNWVSCANLFTPSQQDSLGLRRDDGNELLAFAQCGVACADDVVVALPPAPTSEVYERAAAHIYLIMGLEEADGSLTLHVCYDVDPKGRIPNRFHAYINKQQVEKAEAIMTLLGKIGPKQNIVRPYVNARDFDPIIRHSPSCGNATSNKETDAWENAGMLTLKTTPPDTEVERIARRFVQELFLREWKLHSEKKGITLWTTRTPWSDRKAMRTISFIPGATLGDVEAVVNDLSLAPKLDRSIESQVVLKKVSEAVMVLRTTFHAPMWGVAAREVVTRATTAYYFGLAECVALGLPPMNGVCEGSVLLCVGEDAAKEFQTTPKYCRGRVFLFGVLAEEVEDEQGVRGVRLVRCAAADPGGSIPNIVVDAALVLQLENAANMVEFIKQQAAARKNSL</sequence>
<feature type="transmembrane region" description="Helical" evidence="1">
    <location>
        <begin position="278"/>
        <end position="296"/>
    </location>
</feature>
<dbReference type="InterPro" id="IPR051213">
    <property type="entry name" value="START_lipid_transfer"/>
</dbReference>
<reference evidence="2 3" key="1">
    <citation type="journal article" date="2018" name="BMC Genomics">
        <title>Genomic comparison of Trypanosoma conorhini and Trypanosoma rangeli to Trypanosoma cruzi strains of high and low virulence.</title>
        <authorList>
            <person name="Bradwell K.R."/>
            <person name="Koparde V.N."/>
            <person name="Matveyev A.V."/>
            <person name="Serrano M.G."/>
            <person name="Alves J.M."/>
            <person name="Parikh H."/>
            <person name="Huang B."/>
            <person name="Lee V."/>
            <person name="Espinosa-Alvarez O."/>
            <person name="Ortiz P.A."/>
            <person name="Costa-Martins A.G."/>
            <person name="Teixeira M.M."/>
            <person name="Buck G.A."/>
        </authorList>
    </citation>
    <scope>NUCLEOTIDE SEQUENCE [LARGE SCALE GENOMIC DNA]</scope>
    <source>
        <strain evidence="2 3">AM80</strain>
    </source>
</reference>
<proteinExistence type="predicted"/>
<evidence type="ECO:0000256" key="1">
    <source>
        <dbReference type="SAM" id="Phobius"/>
    </source>
</evidence>
<name>A0A422NYW3_TRYRA</name>
<keyword evidence="1" id="KW-0812">Transmembrane</keyword>
<feature type="transmembrane region" description="Helical" evidence="1">
    <location>
        <begin position="230"/>
        <end position="248"/>
    </location>
</feature>
<evidence type="ECO:0000313" key="2">
    <source>
        <dbReference type="EMBL" id="RNF10625.1"/>
    </source>
</evidence>
<keyword evidence="3" id="KW-1185">Reference proteome</keyword>
<protein>
    <recommendedName>
        <fullName evidence="4">START domain-containing protein</fullName>
    </recommendedName>
</protein>
<dbReference type="EMBL" id="MKGL01000029">
    <property type="protein sequence ID" value="RNF10625.1"/>
    <property type="molecule type" value="Genomic_DNA"/>
</dbReference>
<dbReference type="RefSeq" id="XP_029241671.1">
    <property type="nucleotide sequence ID" value="XM_029378482.1"/>
</dbReference>
<dbReference type="PANTHER" id="PTHR19308:SF51">
    <property type="entry name" value="START DOMAIN-CONTAINING PROTEIN"/>
    <property type="match status" value="1"/>
</dbReference>
<evidence type="ECO:0008006" key="4">
    <source>
        <dbReference type="Google" id="ProtNLM"/>
    </source>
</evidence>
<feature type="transmembrane region" description="Helical" evidence="1">
    <location>
        <begin position="205"/>
        <end position="224"/>
    </location>
</feature>
<dbReference type="InterPro" id="IPR023393">
    <property type="entry name" value="START-like_dom_sf"/>
</dbReference>
<keyword evidence="1" id="KW-1133">Transmembrane helix</keyword>
<feature type="transmembrane region" description="Helical" evidence="1">
    <location>
        <begin position="308"/>
        <end position="326"/>
    </location>
</feature>
<organism evidence="2 3">
    <name type="scientific">Trypanosoma rangeli</name>
    <dbReference type="NCBI Taxonomy" id="5698"/>
    <lineage>
        <taxon>Eukaryota</taxon>
        <taxon>Discoba</taxon>
        <taxon>Euglenozoa</taxon>
        <taxon>Kinetoplastea</taxon>
        <taxon>Metakinetoplastina</taxon>
        <taxon>Trypanosomatida</taxon>
        <taxon>Trypanosomatidae</taxon>
        <taxon>Trypanosoma</taxon>
        <taxon>Herpetosoma</taxon>
    </lineage>
</organism>
<dbReference type="PANTHER" id="PTHR19308">
    <property type="entry name" value="PHOSPHATIDYLCHOLINE TRANSFER PROTEIN"/>
    <property type="match status" value="1"/>
</dbReference>
<dbReference type="GeneID" id="40325374"/>
<gene>
    <name evidence="2" type="ORF">TraAM80_01441</name>
</gene>
<comment type="caution">
    <text evidence="2">The sequence shown here is derived from an EMBL/GenBank/DDBJ whole genome shotgun (WGS) entry which is preliminary data.</text>
</comment>
<dbReference type="SUPFAM" id="SSF55961">
    <property type="entry name" value="Bet v1-like"/>
    <property type="match status" value="2"/>
</dbReference>
<keyword evidence="1" id="KW-0472">Membrane</keyword>
<dbReference type="CDD" id="cd00177">
    <property type="entry name" value="START"/>
    <property type="match status" value="1"/>
</dbReference>
<dbReference type="Proteomes" id="UP000283634">
    <property type="component" value="Unassembled WGS sequence"/>
</dbReference>
<dbReference type="OMA" id="KSANSAW"/>
<dbReference type="AlphaFoldDB" id="A0A422NYW3"/>